<dbReference type="EnsemblProtists" id="HpaT814808">
    <property type="protein sequence ID" value="HpaP814808"/>
    <property type="gene ID" value="HpaG814808"/>
</dbReference>
<dbReference type="EMBL" id="ABWE02001887">
    <property type="status" value="NOT_ANNOTATED_CDS"/>
    <property type="molecule type" value="Genomic_DNA"/>
</dbReference>
<dbReference type="HOGENOM" id="CLU_1725807_0_0_1"/>
<dbReference type="Gene3D" id="1.20.120.720">
    <property type="entry name" value="Myosin VI head, motor domain, U50 subdomain"/>
    <property type="match status" value="1"/>
</dbReference>
<evidence type="ECO:0000313" key="1">
    <source>
        <dbReference type="EnsemblProtists" id="HpaP814808"/>
    </source>
</evidence>
<name>M4C6S1_HYAAE</name>
<dbReference type="AlphaFoldDB" id="M4C6S1"/>
<sequence length="152" mass="16807">MQYLRSWHDFEPGRSRVCAERNDSGKNRVSKEEIVDNVGALLCTKSAALHSTLLKRSITAGSESYTIPLNAKQASDIHEALALARARTNKAIRSSKNVKTHTDLLDIFGFESLTRTASSSCASTMPTRSCSRSSTVTCLRMCSKSTWMKAFR</sequence>
<dbReference type="STRING" id="559515.M4C6S1"/>
<keyword evidence="2" id="KW-1185">Reference proteome</keyword>
<dbReference type="InParanoid" id="M4C6S1"/>
<dbReference type="eggNOG" id="KOG0160">
    <property type="taxonomic scope" value="Eukaryota"/>
</dbReference>
<dbReference type="VEuPathDB" id="FungiDB:HpaG814808"/>
<dbReference type="InterPro" id="IPR027417">
    <property type="entry name" value="P-loop_NTPase"/>
</dbReference>
<reference evidence="2" key="1">
    <citation type="journal article" date="2010" name="Science">
        <title>Signatures of adaptation to obligate biotrophy in the Hyaloperonospora arabidopsidis genome.</title>
        <authorList>
            <person name="Baxter L."/>
            <person name="Tripathy S."/>
            <person name="Ishaque N."/>
            <person name="Boot N."/>
            <person name="Cabral A."/>
            <person name="Kemen E."/>
            <person name="Thines M."/>
            <person name="Ah-Fong A."/>
            <person name="Anderson R."/>
            <person name="Badejoko W."/>
            <person name="Bittner-Eddy P."/>
            <person name="Boore J.L."/>
            <person name="Chibucos M.C."/>
            <person name="Coates M."/>
            <person name="Dehal P."/>
            <person name="Delehaunty K."/>
            <person name="Dong S."/>
            <person name="Downton P."/>
            <person name="Dumas B."/>
            <person name="Fabro G."/>
            <person name="Fronick C."/>
            <person name="Fuerstenberg S.I."/>
            <person name="Fulton L."/>
            <person name="Gaulin E."/>
            <person name="Govers F."/>
            <person name="Hughes L."/>
            <person name="Humphray S."/>
            <person name="Jiang R.H."/>
            <person name="Judelson H."/>
            <person name="Kamoun S."/>
            <person name="Kyung K."/>
            <person name="Meijer H."/>
            <person name="Minx P."/>
            <person name="Morris P."/>
            <person name="Nelson J."/>
            <person name="Phuntumart V."/>
            <person name="Qutob D."/>
            <person name="Rehmany A."/>
            <person name="Rougon-Cardoso A."/>
            <person name="Ryden P."/>
            <person name="Torto-Alalibo T."/>
            <person name="Studholme D."/>
            <person name="Wang Y."/>
            <person name="Win J."/>
            <person name="Wood J."/>
            <person name="Clifton S.W."/>
            <person name="Rogers J."/>
            <person name="Van den Ackerveken G."/>
            <person name="Jones J.D."/>
            <person name="McDowell J.M."/>
            <person name="Beynon J."/>
            <person name="Tyler B.M."/>
        </authorList>
    </citation>
    <scope>NUCLEOTIDE SEQUENCE [LARGE SCALE GENOMIC DNA]</scope>
    <source>
        <strain evidence="2">Emoy2</strain>
    </source>
</reference>
<dbReference type="SUPFAM" id="SSF52540">
    <property type="entry name" value="P-loop containing nucleoside triphosphate hydrolases"/>
    <property type="match status" value="1"/>
</dbReference>
<evidence type="ECO:0000313" key="2">
    <source>
        <dbReference type="Proteomes" id="UP000011713"/>
    </source>
</evidence>
<accession>M4C6S1</accession>
<organism evidence="1 2">
    <name type="scientific">Hyaloperonospora arabidopsidis (strain Emoy2)</name>
    <name type="common">Downy mildew agent</name>
    <name type="synonym">Peronospora arabidopsidis</name>
    <dbReference type="NCBI Taxonomy" id="559515"/>
    <lineage>
        <taxon>Eukaryota</taxon>
        <taxon>Sar</taxon>
        <taxon>Stramenopiles</taxon>
        <taxon>Oomycota</taxon>
        <taxon>Peronosporomycetes</taxon>
        <taxon>Peronosporales</taxon>
        <taxon>Peronosporaceae</taxon>
        <taxon>Hyaloperonospora</taxon>
    </lineage>
</organism>
<reference evidence="1" key="2">
    <citation type="submission" date="2015-06" db="UniProtKB">
        <authorList>
            <consortium name="EnsemblProtists"/>
        </authorList>
    </citation>
    <scope>IDENTIFICATION</scope>
    <source>
        <strain evidence="1">Emoy2</strain>
    </source>
</reference>
<proteinExistence type="predicted"/>
<protein>
    <submittedName>
        <fullName evidence="1">Uncharacterized protein</fullName>
    </submittedName>
</protein>
<dbReference type="Proteomes" id="UP000011713">
    <property type="component" value="Unassembled WGS sequence"/>
</dbReference>